<keyword evidence="4" id="KW-0547">Nucleotide-binding</keyword>
<evidence type="ECO:0000256" key="6">
    <source>
        <dbReference type="ARBA" id="ARBA00022917"/>
    </source>
</evidence>
<evidence type="ECO:0000259" key="10">
    <source>
        <dbReference type="Pfam" id="PF08264"/>
    </source>
</evidence>
<dbReference type="PANTHER" id="PTHR43740:SF2">
    <property type="entry name" value="LEUCINE--TRNA LIGASE, MITOCHONDRIAL"/>
    <property type="match status" value="1"/>
</dbReference>
<dbReference type="InterPro" id="IPR014729">
    <property type="entry name" value="Rossmann-like_a/b/a_fold"/>
</dbReference>
<dbReference type="GO" id="GO:0006429">
    <property type="term" value="P:leucyl-tRNA aminoacylation"/>
    <property type="evidence" value="ECO:0007669"/>
    <property type="project" value="InterPro"/>
</dbReference>
<keyword evidence="7" id="KW-0030">Aminoacyl-tRNA synthetase</keyword>
<dbReference type="InterPro" id="IPR002302">
    <property type="entry name" value="Leu-tRNA-ligase"/>
</dbReference>
<dbReference type="Gene3D" id="3.40.50.620">
    <property type="entry name" value="HUPs"/>
    <property type="match status" value="1"/>
</dbReference>
<dbReference type="FunFam" id="1.10.730.10:FF:000011">
    <property type="entry name" value="Leucine--tRNA ligase chloroplastic/mitochondrial"/>
    <property type="match status" value="1"/>
</dbReference>
<reference evidence="11 12" key="1">
    <citation type="submission" date="2017-09" db="EMBL/GenBank/DDBJ databases">
        <title>Depth-based differentiation of microbial function through sediment-hosted aquifers and enrichment of novel symbionts in the deep terrestrial subsurface.</title>
        <authorList>
            <person name="Probst A.J."/>
            <person name="Ladd B."/>
            <person name="Jarett J.K."/>
            <person name="Geller-Mcgrath D.E."/>
            <person name="Sieber C.M."/>
            <person name="Emerson J.B."/>
            <person name="Anantharaman K."/>
            <person name="Thomas B.C."/>
            <person name="Malmstrom R."/>
            <person name="Stieglmeier M."/>
            <person name="Klingl A."/>
            <person name="Woyke T."/>
            <person name="Ryan C.M."/>
            <person name="Banfield J.F."/>
        </authorList>
    </citation>
    <scope>NUCLEOTIDE SEQUENCE [LARGE SCALE GENOMIC DNA]</scope>
    <source>
        <strain evidence="11">CG11_big_fil_rev_8_21_14_0_20_39_34</strain>
    </source>
</reference>
<dbReference type="InterPro" id="IPR002300">
    <property type="entry name" value="aa-tRNA-synth_Ia"/>
</dbReference>
<evidence type="ECO:0000256" key="5">
    <source>
        <dbReference type="ARBA" id="ARBA00022840"/>
    </source>
</evidence>
<dbReference type="Pfam" id="PF08264">
    <property type="entry name" value="Anticodon_1"/>
    <property type="match status" value="1"/>
</dbReference>
<dbReference type="SUPFAM" id="SSF52374">
    <property type="entry name" value="Nucleotidylyl transferase"/>
    <property type="match status" value="1"/>
</dbReference>
<dbReference type="PANTHER" id="PTHR43740">
    <property type="entry name" value="LEUCYL-TRNA SYNTHETASE"/>
    <property type="match status" value="1"/>
</dbReference>
<dbReference type="FunFam" id="3.40.50.620:FF:000056">
    <property type="entry name" value="Leucine--tRNA ligase"/>
    <property type="match status" value="1"/>
</dbReference>
<evidence type="ECO:0000313" key="11">
    <source>
        <dbReference type="EMBL" id="PIR04267.1"/>
    </source>
</evidence>
<dbReference type="EMBL" id="PCWN01000007">
    <property type="protein sequence ID" value="PIR04267.1"/>
    <property type="molecule type" value="Genomic_DNA"/>
</dbReference>
<accession>A0A2H0N5V4</accession>
<evidence type="ECO:0000313" key="12">
    <source>
        <dbReference type="Proteomes" id="UP000229600"/>
    </source>
</evidence>
<dbReference type="Pfam" id="PF00133">
    <property type="entry name" value="tRNA-synt_1"/>
    <property type="match status" value="1"/>
</dbReference>
<dbReference type="Gene3D" id="3.10.20.590">
    <property type="match status" value="1"/>
</dbReference>
<keyword evidence="6" id="KW-0648">Protein biosynthesis</keyword>
<dbReference type="GO" id="GO:0005829">
    <property type="term" value="C:cytosol"/>
    <property type="evidence" value="ECO:0007669"/>
    <property type="project" value="TreeGrafter"/>
</dbReference>
<name>A0A2H0N5V4_9BACT</name>
<feature type="domain" description="Methionyl/Valyl/Leucyl/Isoleucyl-tRNA synthetase anticodon-binding" evidence="10">
    <location>
        <begin position="273"/>
        <end position="384"/>
    </location>
</feature>
<proteinExistence type="inferred from homology"/>
<dbReference type="InterPro" id="IPR009080">
    <property type="entry name" value="tRNAsynth_Ia_anticodon-bd"/>
</dbReference>
<sequence length="421" mass="48852">MILWLEENNIGHKKVNYKLRDWIFSRQRYWGEPIPLVYCENCASKKQFQNKGEELNPGWIPLSSDMLPLELPQVEKYEPTDTGESPLSTMDSFLNTTCPRCSGEAKRETDVMPNWAGSSWYWLRYMDPHNDQCFASKENLQYWGQVDWYNGGMEHTVLHLLYSRFWNQFLHDISEVPFFEPYAKRTSHGLIMAEDGEKMSKSRGNVVNPDDMIEQFGTDALRTYIMFMGPFDQHVSWSTDGLKGVRRFLERVWNLQEKVKLNEEKDSKNTGILHKTIKKVSEDIDEMRFNTAVSAMMELTNAFYKEDTISQTEYSVLLKLLSPFAPHICEELWSEFLGNTNRSLAYEPWPVFDPLKMVEDTVTLAIQVNGKVRSTLEVSSDIEEAEATARALADENVQKWLAGQEPKKIIYIKGKLISIVM</sequence>
<gene>
    <name evidence="11" type="ORF">COV59_01985</name>
</gene>
<dbReference type="CDD" id="cd07958">
    <property type="entry name" value="Anticodon_Ia_Leu_BEm"/>
    <property type="match status" value="1"/>
</dbReference>
<evidence type="ECO:0000256" key="4">
    <source>
        <dbReference type="ARBA" id="ARBA00022741"/>
    </source>
</evidence>
<comment type="catalytic activity">
    <reaction evidence="8">
        <text>tRNA(Leu) + L-leucine + ATP = L-leucyl-tRNA(Leu) + AMP + diphosphate</text>
        <dbReference type="Rhea" id="RHEA:11688"/>
        <dbReference type="Rhea" id="RHEA-COMP:9613"/>
        <dbReference type="Rhea" id="RHEA-COMP:9622"/>
        <dbReference type="ChEBI" id="CHEBI:30616"/>
        <dbReference type="ChEBI" id="CHEBI:33019"/>
        <dbReference type="ChEBI" id="CHEBI:57427"/>
        <dbReference type="ChEBI" id="CHEBI:78442"/>
        <dbReference type="ChEBI" id="CHEBI:78494"/>
        <dbReference type="ChEBI" id="CHEBI:456215"/>
        <dbReference type="EC" id="6.1.1.4"/>
    </reaction>
</comment>
<dbReference type="Proteomes" id="UP000229600">
    <property type="component" value="Unassembled WGS sequence"/>
</dbReference>
<dbReference type="GO" id="GO:0005524">
    <property type="term" value="F:ATP binding"/>
    <property type="evidence" value="ECO:0007669"/>
    <property type="project" value="UniProtKB-KW"/>
</dbReference>
<evidence type="ECO:0000256" key="1">
    <source>
        <dbReference type="ARBA" id="ARBA00005594"/>
    </source>
</evidence>
<evidence type="ECO:0000256" key="8">
    <source>
        <dbReference type="ARBA" id="ARBA00047469"/>
    </source>
</evidence>
<dbReference type="SUPFAM" id="SSF47323">
    <property type="entry name" value="Anticodon-binding domain of a subclass of class I aminoacyl-tRNA synthetases"/>
    <property type="match status" value="1"/>
</dbReference>
<evidence type="ECO:0000256" key="7">
    <source>
        <dbReference type="ARBA" id="ARBA00023146"/>
    </source>
</evidence>
<keyword evidence="3" id="KW-0436">Ligase</keyword>
<comment type="caution">
    <text evidence="11">The sequence shown here is derived from an EMBL/GenBank/DDBJ whole genome shotgun (WGS) entry which is preliminary data.</text>
</comment>
<dbReference type="GO" id="GO:0004823">
    <property type="term" value="F:leucine-tRNA ligase activity"/>
    <property type="evidence" value="ECO:0007669"/>
    <property type="project" value="UniProtKB-EC"/>
</dbReference>
<dbReference type="AlphaFoldDB" id="A0A2H0N5V4"/>
<protein>
    <recommendedName>
        <fullName evidence="2">leucine--tRNA ligase</fullName>
        <ecNumber evidence="2">6.1.1.4</ecNumber>
    </recommendedName>
</protein>
<keyword evidence="5" id="KW-0067">ATP-binding</keyword>
<dbReference type="EC" id="6.1.1.4" evidence="2"/>
<feature type="domain" description="Aminoacyl-tRNA synthetase class Ia" evidence="9">
    <location>
        <begin position="103"/>
        <end position="236"/>
    </location>
</feature>
<evidence type="ECO:0000259" key="9">
    <source>
        <dbReference type="Pfam" id="PF00133"/>
    </source>
</evidence>
<evidence type="ECO:0000256" key="2">
    <source>
        <dbReference type="ARBA" id="ARBA00013164"/>
    </source>
</evidence>
<evidence type="ECO:0000256" key="3">
    <source>
        <dbReference type="ARBA" id="ARBA00022598"/>
    </source>
</evidence>
<dbReference type="InterPro" id="IPR013155">
    <property type="entry name" value="M/V/L/I-tRNA-synth_anticd-bd"/>
</dbReference>
<comment type="similarity">
    <text evidence="1">Belongs to the class-I aminoacyl-tRNA synthetase family.</text>
</comment>
<dbReference type="Gene3D" id="1.10.730.10">
    <property type="entry name" value="Isoleucyl-tRNA Synthetase, Domain 1"/>
    <property type="match status" value="1"/>
</dbReference>
<organism evidence="11 12">
    <name type="scientific">Candidatus Magasanikbacteria bacterium CG11_big_fil_rev_8_21_14_0_20_39_34</name>
    <dbReference type="NCBI Taxonomy" id="1974653"/>
    <lineage>
        <taxon>Bacteria</taxon>
        <taxon>Candidatus Magasanikiibacteriota</taxon>
    </lineage>
</organism>